<feature type="region of interest" description="Disordered" evidence="3">
    <location>
        <begin position="17"/>
        <end position="187"/>
    </location>
</feature>
<organism evidence="6 7">
    <name type="scientific">Dimorphilus gyrociliatus</name>
    <dbReference type="NCBI Taxonomy" id="2664684"/>
    <lineage>
        <taxon>Eukaryota</taxon>
        <taxon>Metazoa</taxon>
        <taxon>Spiralia</taxon>
        <taxon>Lophotrochozoa</taxon>
        <taxon>Annelida</taxon>
        <taxon>Polychaeta</taxon>
        <taxon>Polychaeta incertae sedis</taxon>
        <taxon>Dinophilidae</taxon>
        <taxon>Dimorphilus</taxon>
    </lineage>
</organism>
<evidence type="ECO:0000259" key="4">
    <source>
        <dbReference type="PROSITE" id="PS50238"/>
    </source>
</evidence>
<feature type="compositionally biased region" description="Basic and acidic residues" evidence="3">
    <location>
        <begin position="316"/>
        <end position="325"/>
    </location>
</feature>
<keyword evidence="2" id="KW-0597">Phosphoprotein</keyword>
<feature type="domain" description="Rho-GAP" evidence="4">
    <location>
        <begin position="423"/>
        <end position="622"/>
    </location>
</feature>
<sequence>MIPTSCRRLETLNKCAAMKLDPTIKKSSSDSDEEDYALSNKWTFERPSRRWSRMETSSSGVEVLRSCSSRDSVSAEQSSTQNSPTTPSKTELVVPEVVRESQSTVGSLLSPRLRRAATEKLKGAKNILKRVESLRHSKNKKKKKEKEKSGSSSPTPEASPSSPIHQLVNTPKRSSRPFASDSSSYTTAFSHLSIDSQESVLHLDPSAEVVRRPDRGHTEVSDEQKRSSLYDNLETESNNTQNQFDMILQDLQRDINALDESLNGKQAATMPMPKITCDTGKVEQEIDRLSEKTSASSYTPSGGQDSSENDTQHSPTTEKRERRDSGVGLSLTRAPSARRRQAAIWHSFLGYAIQEKTADFVDLNSLGVGQLLVLKKMAMLKLSSRIDTHAPPGTRLNWDSFVPKFMRRCKSTTSAAQKHVFGVPLHMIEQRTGDPLPQPISKAMSFILQHRSNSYAVGLFRKNGQQTRIQQMKNEIECGGGYRDHFEISSLLDTCDLVKSFFREMPECLFTNRYSPMILSIFKHLPKDSWLELAQSSILLLPDENRRVLRALATFLLQISHHHLSNGMTEHNLAVCIAPNLFPPLTSSTVHGKTMADSKEVQDQKAAIDCVRFIIENAEQLFTISKATFEESSAKVEQCNPSPYEVVRDCGHLKNAVEVLLKEHIDKWKNYDSAVPTMRAPGVDISMKKVSDGYPLRLWKSSTEITAPPNEVLDRILHERQLWDERILETEVLETTENDSDVIRYVLEGSRTMPRNVICMMRYWTKDIGKGVCALVSTSVQHRKAKNQDGAECRVVLAERFLIEPCGSGKSLVTSLYRVDIKGHSSDWYKRQGGVEMAHLLSNLRDSFRSRIEGPETKV</sequence>
<gene>
    <name evidence="6" type="ORF">DGYR_LOCUS4980</name>
</gene>
<evidence type="ECO:0000256" key="3">
    <source>
        <dbReference type="SAM" id="MobiDB-lite"/>
    </source>
</evidence>
<dbReference type="SUPFAM" id="SSF55961">
    <property type="entry name" value="Bet v1-like"/>
    <property type="match status" value="1"/>
</dbReference>
<dbReference type="GO" id="GO:0005096">
    <property type="term" value="F:GTPase activator activity"/>
    <property type="evidence" value="ECO:0007669"/>
    <property type="project" value="UniProtKB-KW"/>
</dbReference>
<dbReference type="InterPro" id="IPR000198">
    <property type="entry name" value="RhoGAP_dom"/>
</dbReference>
<feature type="compositionally biased region" description="Polar residues" evidence="3">
    <location>
        <begin position="54"/>
        <end position="76"/>
    </location>
</feature>
<dbReference type="PANTHER" id="PTHR12659:SF7">
    <property type="entry name" value="CROSSVEINLESS C, ISOFORM C"/>
    <property type="match status" value="1"/>
</dbReference>
<dbReference type="GO" id="GO:0035023">
    <property type="term" value="P:regulation of Rho protein signal transduction"/>
    <property type="evidence" value="ECO:0007669"/>
    <property type="project" value="TreeGrafter"/>
</dbReference>
<dbReference type="Proteomes" id="UP000549394">
    <property type="component" value="Unassembled WGS sequence"/>
</dbReference>
<dbReference type="SMART" id="SM00324">
    <property type="entry name" value="RhoGAP"/>
    <property type="match status" value="1"/>
</dbReference>
<evidence type="ECO:0000256" key="1">
    <source>
        <dbReference type="ARBA" id="ARBA00022468"/>
    </source>
</evidence>
<feature type="compositionally biased region" description="Low complexity" evidence="3">
    <location>
        <begin position="77"/>
        <end position="90"/>
    </location>
</feature>
<feature type="region of interest" description="Disordered" evidence="3">
    <location>
        <begin position="206"/>
        <end position="238"/>
    </location>
</feature>
<dbReference type="PANTHER" id="PTHR12659">
    <property type="entry name" value="RHO-TYPE GTPASE ACTIVATING PROTEIN"/>
    <property type="match status" value="1"/>
</dbReference>
<proteinExistence type="predicted"/>
<dbReference type="Gene3D" id="1.10.555.10">
    <property type="entry name" value="Rho GTPase activation protein"/>
    <property type="match status" value="1"/>
</dbReference>
<protein>
    <submittedName>
        <fullName evidence="6">DgyrCDS5244</fullName>
    </submittedName>
</protein>
<dbReference type="PROSITE" id="PS50848">
    <property type="entry name" value="START"/>
    <property type="match status" value="1"/>
</dbReference>
<dbReference type="GO" id="GO:0030036">
    <property type="term" value="P:actin cytoskeleton organization"/>
    <property type="evidence" value="ECO:0007669"/>
    <property type="project" value="TreeGrafter"/>
</dbReference>
<keyword evidence="1" id="KW-0343">GTPase activation</keyword>
<dbReference type="InterPro" id="IPR002913">
    <property type="entry name" value="START_lipid-bd_dom"/>
</dbReference>
<dbReference type="InterPro" id="IPR023393">
    <property type="entry name" value="START-like_dom_sf"/>
</dbReference>
<feature type="domain" description="START" evidence="5">
    <location>
        <begin position="668"/>
        <end position="859"/>
    </location>
</feature>
<dbReference type="InterPro" id="IPR008936">
    <property type="entry name" value="Rho_GTPase_activation_prot"/>
</dbReference>
<dbReference type="GO" id="GO:0007165">
    <property type="term" value="P:signal transduction"/>
    <property type="evidence" value="ECO:0007669"/>
    <property type="project" value="InterPro"/>
</dbReference>
<feature type="compositionally biased region" description="Low complexity" evidence="3">
    <location>
        <begin position="150"/>
        <end position="163"/>
    </location>
</feature>
<dbReference type="EMBL" id="CAJFCJ010000006">
    <property type="protein sequence ID" value="CAD5116343.1"/>
    <property type="molecule type" value="Genomic_DNA"/>
</dbReference>
<accession>A0A7I8VJ82</accession>
<dbReference type="Gene3D" id="3.30.530.20">
    <property type="match status" value="1"/>
</dbReference>
<evidence type="ECO:0000256" key="2">
    <source>
        <dbReference type="ARBA" id="ARBA00022553"/>
    </source>
</evidence>
<feature type="compositionally biased region" description="Basic and acidic residues" evidence="3">
    <location>
        <begin position="209"/>
        <end position="228"/>
    </location>
</feature>
<evidence type="ECO:0000313" key="7">
    <source>
        <dbReference type="Proteomes" id="UP000549394"/>
    </source>
</evidence>
<feature type="compositionally biased region" description="Polar residues" evidence="3">
    <location>
        <begin position="229"/>
        <end position="238"/>
    </location>
</feature>
<feature type="compositionally biased region" description="Polar residues" evidence="3">
    <location>
        <begin position="292"/>
        <end position="306"/>
    </location>
</feature>
<name>A0A7I8VJ82_9ANNE</name>
<evidence type="ECO:0000313" key="6">
    <source>
        <dbReference type="EMBL" id="CAD5116343.1"/>
    </source>
</evidence>
<dbReference type="AlphaFoldDB" id="A0A7I8VJ82"/>
<keyword evidence="7" id="KW-1185">Reference proteome</keyword>
<comment type="caution">
    <text evidence="6">The sequence shown here is derived from an EMBL/GenBank/DDBJ whole genome shotgun (WGS) entry which is preliminary data.</text>
</comment>
<evidence type="ECO:0000259" key="5">
    <source>
        <dbReference type="PROSITE" id="PS50848"/>
    </source>
</evidence>
<dbReference type="OrthoDB" id="10003330at2759"/>
<dbReference type="Pfam" id="PF01852">
    <property type="entry name" value="START"/>
    <property type="match status" value="1"/>
</dbReference>
<dbReference type="SUPFAM" id="SSF48350">
    <property type="entry name" value="GTPase activation domain, GAP"/>
    <property type="match status" value="1"/>
</dbReference>
<feature type="region of interest" description="Disordered" evidence="3">
    <location>
        <begin position="286"/>
        <end position="334"/>
    </location>
</feature>
<dbReference type="PROSITE" id="PS50238">
    <property type="entry name" value="RHOGAP"/>
    <property type="match status" value="1"/>
</dbReference>
<dbReference type="GO" id="GO:0008289">
    <property type="term" value="F:lipid binding"/>
    <property type="evidence" value="ECO:0007669"/>
    <property type="project" value="InterPro"/>
</dbReference>
<dbReference type="Pfam" id="PF00620">
    <property type="entry name" value="RhoGAP"/>
    <property type="match status" value="1"/>
</dbReference>
<dbReference type="SMART" id="SM00234">
    <property type="entry name" value="START"/>
    <property type="match status" value="1"/>
</dbReference>
<feature type="compositionally biased region" description="Basic residues" evidence="3">
    <location>
        <begin position="136"/>
        <end position="145"/>
    </location>
</feature>
<reference evidence="6 7" key="1">
    <citation type="submission" date="2020-08" db="EMBL/GenBank/DDBJ databases">
        <authorList>
            <person name="Hejnol A."/>
        </authorList>
    </citation>
    <scope>NUCLEOTIDE SEQUENCE [LARGE SCALE GENOMIC DNA]</scope>
</reference>